<keyword evidence="4" id="KW-1185">Reference proteome</keyword>
<keyword evidence="2" id="KW-1133">Transmembrane helix</keyword>
<accession>A0A3E0X0L7</accession>
<name>A0A3E0X0L7_9GAMM</name>
<dbReference type="OrthoDB" id="5296638at2"/>
<dbReference type="PANTHER" id="PTHR30093:SF47">
    <property type="entry name" value="TYPE IV PILUS NON-CORE MINOR PILIN PILE"/>
    <property type="match status" value="1"/>
</dbReference>
<evidence type="ECO:0000313" key="4">
    <source>
        <dbReference type="Proteomes" id="UP000256763"/>
    </source>
</evidence>
<dbReference type="RefSeq" id="WP_116301680.1">
    <property type="nucleotide sequence ID" value="NZ_NFZV01000005.1"/>
</dbReference>
<sequence>MEKSRRPQRLGAAGFTLIELMIVVAIIGLLAAVAFPSYQRHVEQTRRAEAQADLVQFAQFMERYFTANHTYVVPEDDLPFTASPRDGTPVYTIALTASTDPVQYTLTATPLPDGPQRDDRCGVLTLSHTGATGAEEEDCW</sequence>
<dbReference type="AlphaFoldDB" id="A0A3E0X0L7"/>
<keyword evidence="2" id="KW-0472">Membrane</keyword>
<dbReference type="Proteomes" id="UP000256763">
    <property type="component" value="Unassembled WGS sequence"/>
</dbReference>
<protein>
    <submittedName>
        <fullName evidence="3">Uncharacterized protein</fullName>
    </submittedName>
</protein>
<dbReference type="NCBIfam" id="TIGR02532">
    <property type="entry name" value="IV_pilin_GFxxxE"/>
    <property type="match status" value="1"/>
</dbReference>
<dbReference type="InterPro" id="IPR000983">
    <property type="entry name" value="Bac_GSPG_pilin"/>
</dbReference>
<dbReference type="Gene3D" id="3.30.700.10">
    <property type="entry name" value="Glycoprotein, Type 4 Pilin"/>
    <property type="match status" value="1"/>
</dbReference>
<dbReference type="Pfam" id="PF16732">
    <property type="entry name" value="ComP_DUS"/>
    <property type="match status" value="1"/>
</dbReference>
<dbReference type="EMBL" id="NFZW01000006">
    <property type="protein sequence ID" value="RFA37961.1"/>
    <property type="molecule type" value="Genomic_DNA"/>
</dbReference>
<proteinExistence type="predicted"/>
<dbReference type="InterPro" id="IPR031982">
    <property type="entry name" value="PilE-like"/>
</dbReference>
<dbReference type="PROSITE" id="PS00409">
    <property type="entry name" value="PROKAR_NTER_METHYL"/>
    <property type="match status" value="1"/>
</dbReference>
<evidence type="ECO:0000313" key="3">
    <source>
        <dbReference type="EMBL" id="RFA37961.1"/>
    </source>
</evidence>
<evidence type="ECO:0000256" key="2">
    <source>
        <dbReference type="SAM" id="Phobius"/>
    </source>
</evidence>
<dbReference type="SUPFAM" id="SSF54523">
    <property type="entry name" value="Pili subunits"/>
    <property type="match status" value="1"/>
</dbReference>
<dbReference type="PRINTS" id="PR00813">
    <property type="entry name" value="BCTERIALGSPG"/>
</dbReference>
<dbReference type="GO" id="GO:0015628">
    <property type="term" value="P:protein secretion by the type II secretion system"/>
    <property type="evidence" value="ECO:0007669"/>
    <property type="project" value="InterPro"/>
</dbReference>
<dbReference type="GO" id="GO:0015627">
    <property type="term" value="C:type II protein secretion system complex"/>
    <property type="evidence" value="ECO:0007669"/>
    <property type="project" value="InterPro"/>
</dbReference>
<dbReference type="InterPro" id="IPR012902">
    <property type="entry name" value="N_methyl_site"/>
</dbReference>
<dbReference type="InterPro" id="IPR045584">
    <property type="entry name" value="Pilin-like"/>
</dbReference>
<keyword evidence="2" id="KW-0812">Transmembrane</keyword>
<reference evidence="4" key="1">
    <citation type="submission" date="2017-05" db="EMBL/GenBank/DDBJ databases">
        <authorList>
            <person name="Sharma S."/>
            <person name="Sidhu C."/>
            <person name="Pinnaka A.K."/>
        </authorList>
    </citation>
    <scope>NUCLEOTIDE SEQUENCE [LARGE SCALE GENOMIC DNA]</scope>
    <source>
        <strain evidence="4">AK93</strain>
    </source>
</reference>
<feature type="transmembrane region" description="Helical" evidence="2">
    <location>
        <begin position="12"/>
        <end position="35"/>
    </location>
</feature>
<dbReference type="Pfam" id="PF07963">
    <property type="entry name" value="N_methyl"/>
    <property type="match status" value="1"/>
</dbReference>
<gene>
    <name evidence="3" type="ORF">CAL65_08395</name>
</gene>
<keyword evidence="1" id="KW-0488">Methylation</keyword>
<evidence type="ECO:0000256" key="1">
    <source>
        <dbReference type="ARBA" id="ARBA00022481"/>
    </source>
</evidence>
<organism evidence="3 4">
    <name type="scientific">Alkalilimnicola ehrlichii</name>
    <dbReference type="NCBI Taxonomy" id="351052"/>
    <lineage>
        <taxon>Bacteria</taxon>
        <taxon>Pseudomonadati</taxon>
        <taxon>Pseudomonadota</taxon>
        <taxon>Gammaproteobacteria</taxon>
        <taxon>Chromatiales</taxon>
        <taxon>Ectothiorhodospiraceae</taxon>
        <taxon>Alkalilimnicola</taxon>
    </lineage>
</organism>
<dbReference type="PANTHER" id="PTHR30093">
    <property type="entry name" value="GENERAL SECRETION PATHWAY PROTEIN G"/>
    <property type="match status" value="1"/>
</dbReference>
<comment type="caution">
    <text evidence="3">The sequence shown here is derived from an EMBL/GenBank/DDBJ whole genome shotgun (WGS) entry which is preliminary data.</text>
</comment>
<dbReference type="GO" id="GO:0043683">
    <property type="term" value="P:type IV pilus assembly"/>
    <property type="evidence" value="ECO:0007669"/>
    <property type="project" value="InterPro"/>
</dbReference>